<accession>A0A7U2HWX4</accession>
<evidence type="ECO:0000313" key="1">
    <source>
        <dbReference type="EMBL" id="QRC93404.1"/>
    </source>
</evidence>
<gene>
    <name evidence="1" type="ORF">JI435_403780</name>
</gene>
<feature type="non-terminal residue" evidence="1">
    <location>
        <position position="1"/>
    </location>
</feature>
<dbReference type="AlphaFoldDB" id="A0A7U2HWX4"/>
<sequence length="128" mass="13609">LGLSKSADGDMTCTGASRSYSVILEIDVCLKDAAQRSSATQSAVRWVIIYGKTKTGGIRGSHRGTPHRSSTCTKTIKSARENQIQFASARGLRHTRGGCVGCGRGKGNTSVIGNPSIRTLQKPIFEII</sequence>
<name>A0A7U2HWX4_PHANO</name>
<proteinExistence type="predicted"/>
<organism evidence="1 2">
    <name type="scientific">Phaeosphaeria nodorum (strain SN15 / ATCC MYA-4574 / FGSC 10173)</name>
    <name type="common">Glume blotch fungus</name>
    <name type="synonym">Parastagonospora nodorum</name>
    <dbReference type="NCBI Taxonomy" id="321614"/>
    <lineage>
        <taxon>Eukaryota</taxon>
        <taxon>Fungi</taxon>
        <taxon>Dikarya</taxon>
        <taxon>Ascomycota</taxon>
        <taxon>Pezizomycotina</taxon>
        <taxon>Dothideomycetes</taxon>
        <taxon>Pleosporomycetidae</taxon>
        <taxon>Pleosporales</taxon>
        <taxon>Pleosporineae</taxon>
        <taxon>Phaeosphaeriaceae</taxon>
        <taxon>Parastagonospora</taxon>
    </lineage>
</organism>
<dbReference type="EMBL" id="CP069025">
    <property type="protein sequence ID" value="QRC93404.1"/>
    <property type="molecule type" value="Genomic_DNA"/>
</dbReference>
<evidence type="ECO:0000313" key="2">
    <source>
        <dbReference type="Proteomes" id="UP000663193"/>
    </source>
</evidence>
<dbReference type="VEuPathDB" id="FungiDB:JI435_403780"/>
<dbReference type="Proteomes" id="UP000663193">
    <property type="component" value="Chromosome 3"/>
</dbReference>
<keyword evidence="2" id="KW-1185">Reference proteome</keyword>
<protein>
    <submittedName>
        <fullName evidence="1">Uncharacterized protein</fullName>
    </submittedName>
</protein>
<reference evidence="2" key="1">
    <citation type="journal article" date="2021" name="BMC Genomics">
        <title>Chromosome-level genome assembly and manually-curated proteome of model necrotroph Parastagonospora nodorum Sn15 reveals a genome-wide trove of candidate effector homologs, and redundancy of virulence-related functions within an accessory chromosome.</title>
        <authorList>
            <person name="Bertazzoni S."/>
            <person name="Jones D.A.B."/>
            <person name="Phan H.T."/>
            <person name="Tan K.-C."/>
            <person name="Hane J.K."/>
        </authorList>
    </citation>
    <scope>NUCLEOTIDE SEQUENCE [LARGE SCALE GENOMIC DNA]</scope>
    <source>
        <strain evidence="2">SN15 / ATCC MYA-4574 / FGSC 10173)</strain>
    </source>
</reference>